<evidence type="ECO:0000256" key="2">
    <source>
        <dbReference type="ARBA" id="ARBA00023125"/>
    </source>
</evidence>
<gene>
    <name evidence="5" type="ORF">FA048_01640</name>
</gene>
<dbReference type="PROSITE" id="PS50043">
    <property type="entry name" value="HTH_LUXR_2"/>
    <property type="match status" value="1"/>
</dbReference>
<organism evidence="5 6">
    <name type="scientific">Pedobacter polaris</name>
    <dbReference type="NCBI Taxonomy" id="2571273"/>
    <lineage>
        <taxon>Bacteria</taxon>
        <taxon>Pseudomonadati</taxon>
        <taxon>Bacteroidota</taxon>
        <taxon>Sphingobacteriia</taxon>
        <taxon>Sphingobacteriales</taxon>
        <taxon>Sphingobacteriaceae</taxon>
        <taxon>Pedobacter</taxon>
    </lineage>
</organism>
<keyword evidence="2" id="KW-0238">DNA-binding</keyword>
<dbReference type="Gene3D" id="1.10.10.10">
    <property type="entry name" value="Winged helix-like DNA-binding domain superfamily/Winged helix DNA-binding domain"/>
    <property type="match status" value="1"/>
</dbReference>
<dbReference type="PANTHER" id="PTHR44688">
    <property type="entry name" value="DNA-BINDING TRANSCRIPTIONAL ACTIVATOR DEVR_DOSR"/>
    <property type="match status" value="1"/>
</dbReference>
<evidence type="ECO:0000259" key="4">
    <source>
        <dbReference type="PROSITE" id="PS50043"/>
    </source>
</evidence>
<dbReference type="OrthoDB" id="965844at2"/>
<evidence type="ECO:0000313" key="6">
    <source>
        <dbReference type="Proteomes" id="UP000309488"/>
    </source>
</evidence>
<dbReference type="InterPro" id="IPR036388">
    <property type="entry name" value="WH-like_DNA-bd_sf"/>
</dbReference>
<keyword evidence="1" id="KW-0805">Transcription regulation</keyword>
<dbReference type="PANTHER" id="PTHR44688:SF16">
    <property type="entry name" value="DNA-BINDING TRANSCRIPTIONAL ACTIVATOR DEVR_DOSR"/>
    <property type="match status" value="1"/>
</dbReference>
<dbReference type="EMBL" id="SWBR01000001">
    <property type="protein sequence ID" value="TKC12348.1"/>
    <property type="molecule type" value="Genomic_DNA"/>
</dbReference>
<keyword evidence="3" id="KW-0804">Transcription</keyword>
<dbReference type="GO" id="GO:0003677">
    <property type="term" value="F:DNA binding"/>
    <property type="evidence" value="ECO:0007669"/>
    <property type="project" value="UniProtKB-KW"/>
</dbReference>
<dbReference type="GO" id="GO:0006355">
    <property type="term" value="P:regulation of DNA-templated transcription"/>
    <property type="evidence" value="ECO:0007669"/>
    <property type="project" value="InterPro"/>
</dbReference>
<dbReference type="SMART" id="SM00421">
    <property type="entry name" value="HTH_LUXR"/>
    <property type="match status" value="1"/>
</dbReference>
<dbReference type="PRINTS" id="PR00038">
    <property type="entry name" value="HTHLUXR"/>
</dbReference>
<sequence length="74" mass="8805">MTLDISYKAKQISQRELEILYLVCMGYNSRQIGDQLFISEFTVQTHRRNMVKKLGLRNSHQLIVWAFKERMLSV</sequence>
<dbReference type="AlphaFoldDB" id="A0A4U1CYG0"/>
<dbReference type="PROSITE" id="PS00622">
    <property type="entry name" value="HTH_LUXR_1"/>
    <property type="match status" value="1"/>
</dbReference>
<evidence type="ECO:0000256" key="1">
    <source>
        <dbReference type="ARBA" id="ARBA00023015"/>
    </source>
</evidence>
<dbReference type="Proteomes" id="UP000309488">
    <property type="component" value="Unassembled WGS sequence"/>
</dbReference>
<dbReference type="CDD" id="cd06170">
    <property type="entry name" value="LuxR_C_like"/>
    <property type="match status" value="1"/>
</dbReference>
<protein>
    <submittedName>
        <fullName evidence="5">Response regulator transcription factor</fullName>
    </submittedName>
</protein>
<dbReference type="InterPro" id="IPR016032">
    <property type="entry name" value="Sig_transdc_resp-reg_C-effctor"/>
</dbReference>
<comment type="caution">
    <text evidence="5">The sequence shown here is derived from an EMBL/GenBank/DDBJ whole genome shotgun (WGS) entry which is preliminary data.</text>
</comment>
<feature type="domain" description="HTH luxR-type" evidence="4">
    <location>
        <begin position="5"/>
        <end position="70"/>
    </location>
</feature>
<dbReference type="SUPFAM" id="SSF46894">
    <property type="entry name" value="C-terminal effector domain of the bipartite response regulators"/>
    <property type="match status" value="1"/>
</dbReference>
<evidence type="ECO:0000256" key="3">
    <source>
        <dbReference type="ARBA" id="ARBA00023163"/>
    </source>
</evidence>
<evidence type="ECO:0000313" key="5">
    <source>
        <dbReference type="EMBL" id="TKC12348.1"/>
    </source>
</evidence>
<dbReference type="InterPro" id="IPR000792">
    <property type="entry name" value="Tscrpt_reg_LuxR_C"/>
</dbReference>
<name>A0A4U1CYG0_9SPHI</name>
<proteinExistence type="predicted"/>
<reference evidence="5 6" key="1">
    <citation type="submission" date="2019-04" db="EMBL/GenBank/DDBJ databases">
        <title>Pedobacter sp. RP-3-22 sp. nov., isolated from Arctic soil.</title>
        <authorList>
            <person name="Dahal R.H."/>
            <person name="Kim D.-U."/>
        </authorList>
    </citation>
    <scope>NUCLEOTIDE SEQUENCE [LARGE SCALE GENOMIC DNA]</scope>
    <source>
        <strain evidence="5 6">RP-3-22</strain>
    </source>
</reference>
<dbReference type="Pfam" id="PF00196">
    <property type="entry name" value="GerE"/>
    <property type="match status" value="1"/>
</dbReference>
<dbReference type="RefSeq" id="WP_136838308.1">
    <property type="nucleotide sequence ID" value="NZ_SWBR01000001.1"/>
</dbReference>
<accession>A0A4U1CYG0</accession>
<keyword evidence="6" id="KW-1185">Reference proteome</keyword>